<feature type="compositionally biased region" description="Basic and acidic residues" evidence="1">
    <location>
        <begin position="565"/>
        <end position="577"/>
    </location>
</feature>
<feature type="compositionally biased region" description="Pro residues" evidence="1">
    <location>
        <begin position="151"/>
        <end position="166"/>
    </location>
</feature>
<feature type="domain" description="Myb-like" evidence="2">
    <location>
        <begin position="727"/>
        <end position="779"/>
    </location>
</feature>
<feature type="region of interest" description="Disordered" evidence="1">
    <location>
        <begin position="65"/>
        <end position="186"/>
    </location>
</feature>
<feature type="domain" description="Myb-like" evidence="2">
    <location>
        <begin position="255"/>
        <end position="310"/>
    </location>
</feature>
<feature type="compositionally biased region" description="Basic residues" evidence="1">
    <location>
        <begin position="686"/>
        <end position="695"/>
    </location>
</feature>
<feature type="compositionally biased region" description="Basic residues" evidence="1">
    <location>
        <begin position="793"/>
        <end position="802"/>
    </location>
</feature>
<feature type="compositionally biased region" description="Low complexity" evidence="1">
    <location>
        <begin position="835"/>
        <end position="851"/>
    </location>
</feature>
<feature type="compositionally biased region" description="Basic residues" evidence="1">
    <location>
        <begin position="437"/>
        <end position="451"/>
    </location>
</feature>
<feature type="compositionally biased region" description="Basic residues" evidence="1">
    <location>
        <begin position="578"/>
        <end position="592"/>
    </location>
</feature>
<evidence type="ECO:0000256" key="1">
    <source>
        <dbReference type="SAM" id="MobiDB-lite"/>
    </source>
</evidence>
<evidence type="ECO:0000313" key="4">
    <source>
        <dbReference type="Proteomes" id="UP001162640"/>
    </source>
</evidence>
<feature type="compositionally biased region" description="Basic and acidic residues" evidence="1">
    <location>
        <begin position="714"/>
        <end position="733"/>
    </location>
</feature>
<accession>A0A9W7B378</accession>
<feature type="region of interest" description="Disordered" evidence="1">
    <location>
        <begin position="560"/>
        <end position="619"/>
    </location>
</feature>
<proteinExistence type="predicted"/>
<dbReference type="Gene3D" id="1.10.10.60">
    <property type="entry name" value="Homeodomain-like"/>
    <property type="match status" value="1"/>
</dbReference>
<name>A0A9W7B378_9STRA</name>
<dbReference type="EMBL" id="BLQM01000324">
    <property type="protein sequence ID" value="GMH83144.1"/>
    <property type="molecule type" value="Genomic_DNA"/>
</dbReference>
<dbReference type="SUPFAM" id="SSF46689">
    <property type="entry name" value="Homeodomain-like"/>
    <property type="match status" value="1"/>
</dbReference>
<feature type="compositionally biased region" description="Low complexity" evidence="1">
    <location>
        <begin position="1256"/>
        <end position="1271"/>
    </location>
</feature>
<dbReference type="CDD" id="cd00167">
    <property type="entry name" value="SANT"/>
    <property type="match status" value="1"/>
</dbReference>
<feature type="domain" description="Myb-like" evidence="2">
    <location>
        <begin position="184"/>
        <end position="234"/>
    </location>
</feature>
<dbReference type="PANTHER" id="PTHR35213">
    <property type="entry name" value="RING-TYPE DOMAIN-CONTAINING PROTEIN-RELATED"/>
    <property type="match status" value="1"/>
</dbReference>
<dbReference type="SMART" id="SM00717">
    <property type="entry name" value="SANT"/>
    <property type="match status" value="5"/>
</dbReference>
<feature type="compositionally biased region" description="Acidic residues" evidence="1">
    <location>
        <begin position="600"/>
        <end position="609"/>
    </location>
</feature>
<feature type="compositionally biased region" description="Basic and acidic residues" evidence="1">
    <location>
        <begin position="657"/>
        <end position="676"/>
    </location>
</feature>
<feature type="region of interest" description="Disordered" evidence="1">
    <location>
        <begin position="404"/>
        <end position="465"/>
    </location>
</feature>
<protein>
    <recommendedName>
        <fullName evidence="2">Myb-like domain-containing protein</fullName>
    </recommendedName>
</protein>
<dbReference type="InterPro" id="IPR001005">
    <property type="entry name" value="SANT/Myb"/>
</dbReference>
<sequence>MEFQVEAGSKDFAGAIPPPLTLPSTNDPMTNEPAINLSLNLNLNNSPSLVTAVLDHDDDEKIKGFAVDDSDLDDIAPQTVEPGSSSSSSPPSPEAKPREVDAGDSLVNDVDTTDKTTEEITESPSAMEVDDVEQEQEQATVPANGNSALPAPLPGPLAPPPPPPAAAAPVTAPAPAAAPRGRGKKITWTAEEDAAVVAGVDKFGFDFERIRNDNLLEDNTDRGISDRFNKLKGDAAWKEKLEDANLTMTATPRKGSSPWTAKQENAVVEGVEKFGFDFAKIKAENKELLTNIYNRSVKSIEKRYEMLEPQKYREWKPKKPNPVNPKALWTDEQDVALKRGMLKHHLDWEKILKAEKKVLGHRKAASLEKRYKKLLSHYRNYKYLDDEGNEMAGDEDILKIAASLEEEEDTTKKKRGCSPPAEFESDDESEREEPKTSSKRPPQKKRGRSKKSSPPPMQQGLGRDMALRRGKWTLEEQYAEKIIVCFDKGNLDAPAGVTVRSYLCENLNCDSMRISKKITGTTATGNRRYTLTNRNNLSEAKVKMDKVELATLETMWRIKMSAKSESGDKSEKEEPKTSSKRPPQKKRGRAKKSSLPPESEYQDESESEEPTPNKFLRFSNKETAALLKDLKEHGKYYQKIYDENKDLFKHRKVKSLVEKHRELTKRSNKLGDEASKTSKSSSKQSAQKKRSRKRKDTSPPLSDDDSDSESVKPIVEKKPGEKTPGEKGSRWTAEDVAALEEGIKKHGRDWDDIWNERQHLYSDQEVRFLSDMAYLLRKAAEKAPEKAANSSSKKVKKAKKTPSRSSGRIRGGGGDSDVDSGDSKRMKVETPITGPALAGPAPVAAPASSPAADPFKEHRFFPLATDLEHSDLKREFNERFWELRAETDRFYFYHFDSESEFSSLAEARSFAETIVEYVAGDSRLCVDCAKINPATTRLDGHKGNHLKRKNNQDPFEKRRSYPLANRAKFPDLNHEFPVEHWEVRKLDKSGHSYFRHLLSSREFASTNDARRLAKTMAYYTPPPVVTTDPFFKRRELPLLDRQKNTKVSGEFPEQDWEVRSTLRSSQFYLKHLESGKEFNNIGEARVLARTLPNYVAPVVVIADPFAKRRHYPLLDRTRNVFLSAEFPAEFWEVRKQPLSGHCYLKHLESGSEFIRPDEARRLAITMDYYSPPPTIISNPAAKFRNLPLLARNLQVAIANEFPDMFWEVRRSQNCQYYFRHLKTEREFSRISDARLYNKAQHGGGVGAGGGEKGFGEESPMDVSVSSSSMEPGGERRAYANSMDTMVDIAVPIDIQGELTQTPQSTPQDTLAMVTTKIKGMDGGRIRGGRRKAGSGREGRQVYFKGVIVKDKGAQTWAVDYDDRDKEFRISAKHISKTGKVLSEAERIRVAAEFLEKRREFEEEEK</sequence>
<feature type="region of interest" description="Disordered" evidence="1">
    <location>
        <begin position="1"/>
        <end position="33"/>
    </location>
</feature>
<dbReference type="InterPro" id="IPR009057">
    <property type="entry name" value="Homeodomain-like_sf"/>
</dbReference>
<dbReference type="Proteomes" id="UP001162640">
    <property type="component" value="Unassembled WGS sequence"/>
</dbReference>
<feature type="domain" description="Myb-like" evidence="2">
    <location>
        <begin position="614"/>
        <end position="666"/>
    </location>
</feature>
<feature type="region of interest" description="Disordered" evidence="1">
    <location>
        <begin position="779"/>
        <end position="827"/>
    </location>
</feature>
<feature type="region of interest" description="Disordered" evidence="1">
    <location>
        <begin position="1239"/>
        <end position="1275"/>
    </location>
</feature>
<gene>
    <name evidence="3" type="ORF">TL16_g09497</name>
</gene>
<feature type="domain" description="Myb-like" evidence="2">
    <location>
        <begin position="325"/>
        <end position="377"/>
    </location>
</feature>
<feature type="region of interest" description="Disordered" evidence="1">
    <location>
        <begin position="657"/>
        <end position="735"/>
    </location>
</feature>
<feature type="compositionally biased region" description="Low complexity" evidence="1">
    <location>
        <begin position="167"/>
        <end position="179"/>
    </location>
</feature>
<comment type="caution">
    <text evidence="3">The sequence shown here is derived from an EMBL/GenBank/DDBJ whole genome shotgun (WGS) entry which is preliminary data.</text>
</comment>
<organism evidence="3 4">
    <name type="scientific">Triparma laevis f. inornata</name>
    <dbReference type="NCBI Taxonomy" id="1714386"/>
    <lineage>
        <taxon>Eukaryota</taxon>
        <taxon>Sar</taxon>
        <taxon>Stramenopiles</taxon>
        <taxon>Ochrophyta</taxon>
        <taxon>Bolidophyceae</taxon>
        <taxon>Parmales</taxon>
        <taxon>Triparmaceae</taxon>
        <taxon>Triparma</taxon>
    </lineage>
</organism>
<feature type="compositionally biased region" description="Gly residues" evidence="1">
    <location>
        <begin position="1241"/>
        <end position="1252"/>
    </location>
</feature>
<dbReference type="PANTHER" id="PTHR35213:SF3">
    <property type="entry name" value="MYB-LIKE DOMAIN-CONTAINING PROTEIN"/>
    <property type="match status" value="1"/>
</dbReference>
<feature type="region of interest" description="Disordered" evidence="1">
    <location>
        <begin position="832"/>
        <end position="851"/>
    </location>
</feature>
<reference evidence="4" key="1">
    <citation type="journal article" date="2023" name="Commun. Biol.">
        <title>Genome analysis of Parmales, the sister group of diatoms, reveals the evolutionary specialization of diatoms from phago-mixotrophs to photoautotrophs.</title>
        <authorList>
            <person name="Ban H."/>
            <person name="Sato S."/>
            <person name="Yoshikawa S."/>
            <person name="Yamada K."/>
            <person name="Nakamura Y."/>
            <person name="Ichinomiya M."/>
            <person name="Sato N."/>
            <person name="Blanc-Mathieu R."/>
            <person name="Endo H."/>
            <person name="Kuwata A."/>
            <person name="Ogata H."/>
        </authorList>
    </citation>
    <scope>NUCLEOTIDE SEQUENCE [LARGE SCALE GENOMIC DNA]</scope>
</reference>
<evidence type="ECO:0000313" key="3">
    <source>
        <dbReference type="EMBL" id="GMH83144.1"/>
    </source>
</evidence>
<evidence type="ECO:0000259" key="2">
    <source>
        <dbReference type="SMART" id="SM00717"/>
    </source>
</evidence>